<gene>
    <name evidence="2" type="ORF">GCM10010521_19580</name>
</gene>
<keyword evidence="1" id="KW-0812">Transmembrane</keyword>
<keyword evidence="1" id="KW-0472">Membrane</keyword>
<name>A0ABP6N3C7_9ACTN</name>
<keyword evidence="1" id="KW-1133">Transmembrane helix</keyword>
<organism evidence="2 3">
    <name type="scientific">Streptomyces rameus</name>
    <dbReference type="NCBI Taxonomy" id="68261"/>
    <lineage>
        <taxon>Bacteria</taxon>
        <taxon>Bacillati</taxon>
        <taxon>Actinomycetota</taxon>
        <taxon>Actinomycetes</taxon>
        <taxon>Kitasatosporales</taxon>
        <taxon>Streptomycetaceae</taxon>
        <taxon>Streptomyces</taxon>
    </lineage>
</organism>
<evidence type="ECO:0000256" key="1">
    <source>
        <dbReference type="SAM" id="Phobius"/>
    </source>
</evidence>
<dbReference type="EMBL" id="BAAAVM010000023">
    <property type="protein sequence ID" value="GAA3133847.1"/>
    <property type="molecule type" value="Genomic_DNA"/>
</dbReference>
<evidence type="ECO:0000313" key="2">
    <source>
        <dbReference type="EMBL" id="GAA3133847.1"/>
    </source>
</evidence>
<dbReference type="Proteomes" id="UP001500893">
    <property type="component" value="Unassembled WGS sequence"/>
</dbReference>
<protein>
    <submittedName>
        <fullName evidence="2">Uncharacterized protein</fullName>
    </submittedName>
</protein>
<comment type="caution">
    <text evidence="2">The sequence shown here is derived from an EMBL/GenBank/DDBJ whole genome shotgun (WGS) entry which is preliminary data.</text>
</comment>
<feature type="transmembrane region" description="Helical" evidence="1">
    <location>
        <begin position="16"/>
        <end position="34"/>
    </location>
</feature>
<sequence length="69" mass="7449">MHVPEEPTPRPATGEQTGWCCLLLLAAPSLLWFAGARFLPERVLWFPVWAAAVVWSGTDGHGGIGHLLG</sequence>
<keyword evidence="3" id="KW-1185">Reference proteome</keyword>
<proteinExistence type="predicted"/>
<reference evidence="3" key="1">
    <citation type="journal article" date="2019" name="Int. J. Syst. Evol. Microbiol.">
        <title>The Global Catalogue of Microorganisms (GCM) 10K type strain sequencing project: providing services to taxonomists for standard genome sequencing and annotation.</title>
        <authorList>
            <consortium name="The Broad Institute Genomics Platform"/>
            <consortium name="The Broad Institute Genome Sequencing Center for Infectious Disease"/>
            <person name="Wu L."/>
            <person name="Ma J."/>
        </authorList>
    </citation>
    <scope>NUCLEOTIDE SEQUENCE [LARGE SCALE GENOMIC DNA]</scope>
    <source>
        <strain evidence="3">JCM 11574</strain>
    </source>
</reference>
<accession>A0ABP6N3C7</accession>
<evidence type="ECO:0000313" key="3">
    <source>
        <dbReference type="Proteomes" id="UP001500893"/>
    </source>
</evidence>